<dbReference type="AlphaFoldDB" id="A0AAE3KUL3"/>
<evidence type="ECO:0000313" key="6">
    <source>
        <dbReference type="EMBL" id="MCP9765054.1"/>
    </source>
</evidence>
<gene>
    <name evidence="4 6" type="primary">truA</name>
    <name evidence="6" type="ORF">EGI31_19140</name>
</gene>
<sequence length="402" mass="45960">MKYFIEVSYLGTNFHGWQIQPNNPSIQGELENALSTILGENISIMGSSRTDTGVNARQQFAHFRTSKKLVELDALKNRLNKFLKSDISVNKIFLVFPDSHTRFDALNRKYIYRIINSKDPFKREIAAIYFKKLDIAKLNEASGILLKHIDFKSFSKVKTSVNTFDCKIEEAFWVQNGNTLEFHIKANRFLRGMVRAIVGTLLNVGYGKITVEDFEKIILERDRTKAGIAAKAEGLTLEEVNYSEGYFERKIEIHEAQTHEMSVVKELFIEYQAHLGISLCFQGFQEELDTLPGKYSVPTGTILLAKERENIAGIVALKQLEDGICEMKRLFVLPDYQGYGIGKMLTEALLEKSKNLSFKTMKLDTLGRLESAVALYKKLGFEQTNPYNINPEEDILYFEKQL</sequence>
<feature type="active site" description="Nucleophile" evidence="4">
    <location>
        <position position="51"/>
    </location>
</feature>
<dbReference type="RefSeq" id="WP_310586232.1">
    <property type="nucleotide sequence ID" value="NZ_RJUF01000180.1"/>
</dbReference>
<comment type="function">
    <text evidence="4">Formation of pseudouridine at positions 38, 39 and 40 in the anticodon stem and loop of transfer RNAs.</text>
</comment>
<dbReference type="InterPro" id="IPR016181">
    <property type="entry name" value="Acyl_CoA_acyltransferase"/>
</dbReference>
<dbReference type="Gene3D" id="3.30.70.580">
    <property type="entry name" value="Pseudouridine synthase I, catalytic domain, N-terminal subdomain"/>
    <property type="match status" value="1"/>
</dbReference>
<reference evidence="6 7" key="1">
    <citation type="submission" date="2018-11" db="EMBL/GenBank/DDBJ databases">
        <title>Novel bacteria species description.</title>
        <authorList>
            <person name="Han J.-H."/>
        </authorList>
    </citation>
    <scope>NUCLEOTIDE SEQUENCE [LARGE SCALE GENOMIC DNA]</scope>
    <source>
        <strain evidence="6 7">KCTC23259</strain>
    </source>
</reference>
<dbReference type="Gene3D" id="3.40.630.30">
    <property type="match status" value="1"/>
</dbReference>
<evidence type="ECO:0000259" key="5">
    <source>
        <dbReference type="PROSITE" id="PS51186"/>
    </source>
</evidence>
<dbReference type="InterPro" id="IPR020103">
    <property type="entry name" value="PsdUridine_synth_cat_dom_sf"/>
</dbReference>
<feature type="domain" description="N-acetyltransferase" evidence="5">
    <location>
        <begin position="251"/>
        <end position="402"/>
    </location>
</feature>
<dbReference type="InterPro" id="IPR001406">
    <property type="entry name" value="PsdUridine_synth_TruA"/>
</dbReference>
<comment type="catalytic activity">
    <reaction evidence="4">
        <text>uridine(38/39/40) in tRNA = pseudouridine(38/39/40) in tRNA</text>
        <dbReference type="Rhea" id="RHEA:22376"/>
        <dbReference type="Rhea" id="RHEA-COMP:10085"/>
        <dbReference type="Rhea" id="RHEA-COMP:10087"/>
        <dbReference type="ChEBI" id="CHEBI:65314"/>
        <dbReference type="ChEBI" id="CHEBI:65315"/>
        <dbReference type="EC" id="5.4.99.12"/>
    </reaction>
</comment>
<dbReference type="InterPro" id="IPR020094">
    <property type="entry name" value="TruA/RsuA/RluB/E/F_N"/>
</dbReference>
<dbReference type="GO" id="GO:0016747">
    <property type="term" value="F:acyltransferase activity, transferring groups other than amino-acyl groups"/>
    <property type="evidence" value="ECO:0007669"/>
    <property type="project" value="InterPro"/>
</dbReference>
<dbReference type="GO" id="GO:0003723">
    <property type="term" value="F:RNA binding"/>
    <property type="evidence" value="ECO:0007669"/>
    <property type="project" value="InterPro"/>
</dbReference>
<dbReference type="Pfam" id="PF00583">
    <property type="entry name" value="Acetyltransf_1"/>
    <property type="match status" value="1"/>
</dbReference>
<dbReference type="Pfam" id="PF01416">
    <property type="entry name" value="PseudoU_synth_1"/>
    <property type="match status" value="2"/>
</dbReference>
<accession>A0AAE3KUL3</accession>
<comment type="similarity">
    <text evidence="1 4">Belongs to the tRNA pseudouridine synthase TruA family.</text>
</comment>
<dbReference type="GO" id="GO:0160147">
    <property type="term" value="F:tRNA pseudouridine(38-40) synthase activity"/>
    <property type="evidence" value="ECO:0007669"/>
    <property type="project" value="UniProtKB-EC"/>
</dbReference>
<dbReference type="GO" id="GO:0031119">
    <property type="term" value="P:tRNA pseudouridine synthesis"/>
    <property type="evidence" value="ECO:0007669"/>
    <property type="project" value="UniProtKB-UniRule"/>
</dbReference>
<dbReference type="EC" id="5.4.99.12" evidence="4"/>
<dbReference type="InterPro" id="IPR020097">
    <property type="entry name" value="PsdUridine_synth_TruA_a/b_dom"/>
</dbReference>
<dbReference type="PROSITE" id="PS51186">
    <property type="entry name" value="GNAT"/>
    <property type="match status" value="1"/>
</dbReference>
<dbReference type="CDD" id="cd04301">
    <property type="entry name" value="NAT_SF"/>
    <property type="match status" value="1"/>
</dbReference>
<evidence type="ECO:0000256" key="3">
    <source>
        <dbReference type="ARBA" id="ARBA00023235"/>
    </source>
</evidence>
<evidence type="ECO:0000313" key="7">
    <source>
        <dbReference type="Proteomes" id="UP001204144"/>
    </source>
</evidence>
<dbReference type="SUPFAM" id="SSF55120">
    <property type="entry name" value="Pseudouridine synthase"/>
    <property type="match status" value="1"/>
</dbReference>
<proteinExistence type="inferred from homology"/>
<keyword evidence="2 4" id="KW-0819">tRNA processing</keyword>
<evidence type="ECO:0000256" key="1">
    <source>
        <dbReference type="ARBA" id="ARBA00009375"/>
    </source>
</evidence>
<dbReference type="NCBIfam" id="TIGR00071">
    <property type="entry name" value="hisT_truA"/>
    <property type="match status" value="1"/>
</dbReference>
<dbReference type="InterPro" id="IPR052777">
    <property type="entry name" value="Acetyltransferase_Enz"/>
</dbReference>
<keyword evidence="3 4" id="KW-0413">Isomerase</keyword>
<dbReference type="PANTHER" id="PTHR43305:SF1">
    <property type="entry name" value="FAMILY N-ACETYLTRANSFERASE, PUTATIVE (AFU_ORTHOLOGUE AFUA_2G01380)-RELATED"/>
    <property type="match status" value="1"/>
</dbReference>
<dbReference type="PANTHER" id="PTHR43305">
    <property type="entry name" value="FAMILY N-ACETYLTRANSFERASE, PUTATIVE (AFU_ORTHOLOGUE AFUA_2G01380)-RELATED"/>
    <property type="match status" value="1"/>
</dbReference>
<dbReference type="InterPro" id="IPR020095">
    <property type="entry name" value="PsdUridine_synth_TruA_C"/>
</dbReference>
<dbReference type="Gene3D" id="3.30.70.660">
    <property type="entry name" value="Pseudouridine synthase I, catalytic domain, C-terminal subdomain"/>
    <property type="match status" value="1"/>
</dbReference>
<feature type="binding site" evidence="4">
    <location>
        <position position="110"/>
    </location>
    <ligand>
        <name>substrate</name>
    </ligand>
</feature>
<dbReference type="InterPro" id="IPR000182">
    <property type="entry name" value="GNAT_dom"/>
</dbReference>
<protein>
    <recommendedName>
        <fullName evidence="4">tRNA pseudouridine synthase A</fullName>
        <ecNumber evidence="4">5.4.99.12</ecNumber>
    </recommendedName>
    <alternativeName>
        <fullName evidence="4">tRNA pseudouridine(38-40) synthase</fullName>
    </alternativeName>
    <alternativeName>
        <fullName evidence="4">tRNA pseudouridylate synthase I</fullName>
    </alternativeName>
    <alternativeName>
        <fullName evidence="4">tRNA-uridine isomerase I</fullName>
    </alternativeName>
</protein>
<comment type="subunit">
    <text evidence="4">Homodimer.</text>
</comment>
<dbReference type="CDD" id="cd02570">
    <property type="entry name" value="PseudoU_synth_EcTruA"/>
    <property type="match status" value="1"/>
</dbReference>
<name>A0AAE3KUL3_9BACT</name>
<evidence type="ECO:0000256" key="4">
    <source>
        <dbReference type="HAMAP-Rule" id="MF_00171"/>
    </source>
</evidence>
<organism evidence="6 7">
    <name type="scientific">Lacihabitans soyangensis</name>
    <dbReference type="NCBI Taxonomy" id="869394"/>
    <lineage>
        <taxon>Bacteria</taxon>
        <taxon>Pseudomonadati</taxon>
        <taxon>Bacteroidota</taxon>
        <taxon>Cytophagia</taxon>
        <taxon>Cytophagales</taxon>
        <taxon>Leadbetterellaceae</taxon>
        <taxon>Lacihabitans</taxon>
    </lineage>
</organism>
<comment type="caution">
    <text evidence="4">Lacks conserved residue(s) required for the propagation of feature annotation.</text>
</comment>
<dbReference type="Proteomes" id="UP001204144">
    <property type="component" value="Unassembled WGS sequence"/>
</dbReference>
<evidence type="ECO:0000256" key="2">
    <source>
        <dbReference type="ARBA" id="ARBA00022694"/>
    </source>
</evidence>
<dbReference type="EMBL" id="RJUF01000180">
    <property type="protein sequence ID" value="MCP9765054.1"/>
    <property type="molecule type" value="Genomic_DNA"/>
</dbReference>
<comment type="caution">
    <text evidence="6">The sequence shown here is derived from an EMBL/GenBank/DDBJ whole genome shotgun (WGS) entry which is preliminary data.</text>
</comment>
<dbReference type="HAMAP" id="MF_00171">
    <property type="entry name" value="TruA"/>
    <property type="match status" value="1"/>
</dbReference>
<dbReference type="SUPFAM" id="SSF55729">
    <property type="entry name" value="Acyl-CoA N-acyltransferases (Nat)"/>
    <property type="match status" value="1"/>
</dbReference>
<keyword evidence="7" id="KW-1185">Reference proteome</keyword>
<dbReference type="FunFam" id="3.30.70.580:FF:000001">
    <property type="entry name" value="tRNA pseudouridine synthase A"/>
    <property type="match status" value="1"/>
</dbReference>